<dbReference type="PANTHER" id="PTHR30627:SF2">
    <property type="entry name" value="PEPTIDOGLYCAN D,D-TRANSPEPTIDASE MRDA"/>
    <property type="match status" value="1"/>
</dbReference>
<gene>
    <name evidence="13" type="ORF">A2Z00_01820</name>
</gene>
<evidence type="ECO:0008006" key="15">
    <source>
        <dbReference type="Google" id="ProtNLM"/>
    </source>
</evidence>
<keyword evidence="9" id="KW-0961">Cell wall biogenesis/degradation</keyword>
<dbReference type="InterPro" id="IPR036138">
    <property type="entry name" value="PBP_dimer_sf"/>
</dbReference>
<name>A0A1F5ZGZ3_9BACT</name>
<dbReference type="GO" id="GO:0005886">
    <property type="term" value="C:plasma membrane"/>
    <property type="evidence" value="ECO:0007669"/>
    <property type="project" value="UniProtKB-SubCell"/>
</dbReference>
<evidence type="ECO:0000313" key="14">
    <source>
        <dbReference type="Proteomes" id="UP000177268"/>
    </source>
</evidence>
<dbReference type="Gene3D" id="3.90.1310.10">
    <property type="entry name" value="Penicillin-binding protein 2a (Domain 2)"/>
    <property type="match status" value="1"/>
</dbReference>
<feature type="domain" description="Penicillin-binding protein dimerisation" evidence="12">
    <location>
        <begin position="131"/>
        <end position="229"/>
    </location>
</feature>
<dbReference type="InterPro" id="IPR050515">
    <property type="entry name" value="Beta-lactam/transpept"/>
</dbReference>
<evidence type="ECO:0000256" key="4">
    <source>
        <dbReference type="ARBA" id="ARBA00022692"/>
    </source>
</evidence>
<reference evidence="13 14" key="1">
    <citation type="journal article" date="2016" name="Nat. Commun.">
        <title>Thousands of microbial genomes shed light on interconnected biogeochemical processes in an aquifer system.</title>
        <authorList>
            <person name="Anantharaman K."/>
            <person name="Brown C.T."/>
            <person name="Hug L.A."/>
            <person name="Sharon I."/>
            <person name="Castelle C.J."/>
            <person name="Probst A.J."/>
            <person name="Thomas B.C."/>
            <person name="Singh A."/>
            <person name="Wilkins M.J."/>
            <person name="Karaoz U."/>
            <person name="Brodie E.L."/>
            <person name="Williams K.H."/>
            <person name="Hubbard S.S."/>
            <person name="Banfield J.F."/>
        </authorList>
    </citation>
    <scope>NUCLEOTIDE SEQUENCE [LARGE SCALE GENOMIC DNA]</scope>
</reference>
<proteinExistence type="predicted"/>
<dbReference type="Proteomes" id="UP000177268">
    <property type="component" value="Unassembled WGS sequence"/>
</dbReference>
<evidence type="ECO:0000313" key="13">
    <source>
        <dbReference type="EMBL" id="OGG11788.1"/>
    </source>
</evidence>
<evidence type="ECO:0000256" key="5">
    <source>
        <dbReference type="ARBA" id="ARBA00022960"/>
    </source>
</evidence>
<keyword evidence="6" id="KW-0573">Peptidoglycan synthesis</keyword>
<evidence type="ECO:0000256" key="2">
    <source>
        <dbReference type="ARBA" id="ARBA00004236"/>
    </source>
</evidence>
<feature type="domain" description="Penicillin-binding protein transpeptidase" evidence="11">
    <location>
        <begin position="263"/>
        <end position="584"/>
    </location>
</feature>
<dbReference type="Gene3D" id="3.40.710.10">
    <property type="entry name" value="DD-peptidase/beta-lactamase superfamily"/>
    <property type="match status" value="1"/>
</dbReference>
<evidence type="ECO:0000256" key="10">
    <source>
        <dbReference type="SAM" id="Phobius"/>
    </source>
</evidence>
<accession>A0A1F5ZGZ3</accession>
<protein>
    <recommendedName>
        <fullName evidence="15">Beta-lactamase</fullName>
    </recommendedName>
</protein>
<dbReference type="InterPro" id="IPR012338">
    <property type="entry name" value="Beta-lactam/transpept-like"/>
</dbReference>
<feature type="transmembrane region" description="Helical" evidence="10">
    <location>
        <begin position="49"/>
        <end position="68"/>
    </location>
</feature>
<dbReference type="PANTHER" id="PTHR30627">
    <property type="entry name" value="PEPTIDOGLYCAN D,D-TRANSPEPTIDASE"/>
    <property type="match status" value="1"/>
</dbReference>
<evidence type="ECO:0000259" key="12">
    <source>
        <dbReference type="Pfam" id="PF03717"/>
    </source>
</evidence>
<evidence type="ECO:0000256" key="6">
    <source>
        <dbReference type="ARBA" id="ARBA00022984"/>
    </source>
</evidence>
<keyword evidence="4 10" id="KW-0812">Transmembrane</keyword>
<dbReference type="GO" id="GO:0071972">
    <property type="term" value="F:peptidoglycan L,D-transpeptidase activity"/>
    <property type="evidence" value="ECO:0007669"/>
    <property type="project" value="TreeGrafter"/>
</dbReference>
<organism evidence="13 14">
    <name type="scientific">Candidatus Gottesmanbacteria bacterium RBG_13_45_10</name>
    <dbReference type="NCBI Taxonomy" id="1798370"/>
    <lineage>
        <taxon>Bacteria</taxon>
        <taxon>Candidatus Gottesmaniibacteriota</taxon>
    </lineage>
</organism>
<keyword evidence="8 10" id="KW-0472">Membrane</keyword>
<comment type="caution">
    <text evidence="13">The sequence shown here is derived from an EMBL/GenBank/DDBJ whole genome shotgun (WGS) entry which is preliminary data.</text>
</comment>
<keyword evidence="3" id="KW-1003">Cell membrane</keyword>
<evidence type="ECO:0000256" key="8">
    <source>
        <dbReference type="ARBA" id="ARBA00023136"/>
    </source>
</evidence>
<evidence type="ECO:0000256" key="9">
    <source>
        <dbReference type="ARBA" id="ARBA00023316"/>
    </source>
</evidence>
<dbReference type="GO" id="GO:0008658">
    <property type="term" value="F:penicillin binding"/>
    <property type="evidence" value="ECO:0007669"/>
    <property type="project" value="InterPro"/>
</dbReference>
<evidence type="ECO:0000256" key="1">
    <source>
        <dbReference type="ARBA" id="ARBA00004167"/>
    </source>
</evidence>
<dbReference type="InterPro" id="IPR005311">
    <property type="entry name" value="PBP_dimer"/>
</dbReference>
<evidence type="ECO:0000256" key="3">
    <source>
        <dbReference type="ARBA" id="ARBA00022475"/>
    </source>
</evidence>
<dbReference type="GO" id="GO:0071555">
    <property type="term" value="P:cell wall organization"/>
    <property type="evidence" value="ECO:0007669"/>
    <property type="project" value="UniProtKB-KW"/>
</dbReference>
<dbReference type="AlphaFoldDB" id="A0A1F5ZGZ3"/>
<dbReference type="GO" id="GO:0008360">
    <property type="term" value="P:regulation of cell shape"/>
    <property type="evidence" value="ECO:0007669"/>
    <property type="project" value="UniProtKB-KW"/>
</dbReference>
<evidence type="ECO:0000256" key="7">
    <source>
        <dbReference type="ARBA" id="ARBA00022989"/>
    </source>
</evidence>
<dbReference type="SUPFAM" id="SSF56519">
    <property type="entry name" value="Penicillin binding protein dimerisation domain"/>
    <property type="match status" value="1"/>
</dbReference>
<dbReference type="GO" id="GO:0009252">
    <property type="term" value="P:peptidoglycan biosynthetic process"/>
    <property type="evidence" value="ECO:0007669"/>
    <property type="project" value="UniProtKB-KW"/>
</dbReference>
<dbReference type="EMBL" id="MFIZ01000015">
    <property type="protein sequence ID" value="OGG11788.1"/>
    <property type="molecule type" value="Genomic_DNA"/>
</dbReference>
<comment type="subcellular location">
    <subcellularLocation>
        <location evidence="2">Cell membrane</location>
    </subcellularLocation>
    <subcellularLocation>
        <location evidence="1">Membrane</location>
        <topology evidence="1">Single-pass membrane protein</topology>
    </subcellularLocation>
</comment>
<dbReference type="Pfam" id="PF00905">
    <property type="entry name" value="Transpeptidase"/>
    <property type="match status" value="1"/>
</dbReference>
<dbReference type="Pfam" id="PF03717">
    <property type="entry name" value="PBP_dimer"/>
    <property type="match status" value="1"/>
</dbReference>
<evidence type="ECO:0000259" key="11">
    <source>
        <dbReference type="Pfam" id="PF00905"/>
    </source>
</evidence>
<dbReference type="SUPFAM" id="SSF56601">
    <property type="entry name" value="beta-lactamase/transpeptidase-like"/>
    <property type="match status" value="1"/>
</dbReference>
<dbReference type="STRING" id="1798370.A2Z00_01820"/>
<keyword evidence="5" id="KW-0133">Cell shape</keyword>
<sequence length="638" mass="69987">MLLITFHLSHIAFYVKLGKAFSDSVIIEHTAAAHVGDGTASWWLGWGRVLLFTTLLSVLFFILVWRLFDLTMIEGHHYRALADGNRTRELIRHAPRGLLLDRKGKPLVTNIPSYRLLRPCDKNQHEDCITQISQDQGNALTKKGLPPGTFLEVDYERQYTYPVATSHVVGYAGELTEGELADAYYKLHDYRRGDRVGRTAAEAVFEDRLRGRDGKELVEVDAQGVILRTLGRDKELPGENITLSIDADLQQAVYEDFPKSAKGAVIVSKPGTGEILALYSSPSFNLDAFSKGLSEEAYDALVNDPDRPLFDRAIGGTYPPGSTYKIVTAIAALEEGAVRGPTIIDDVGVLKIGPFSFPNWYFKQYGKTEGPVDIVKAIQRSNDIYFYKAGEWLGISKLVSWSRKMGLGKPFGIELAGEAGGIMPDPQWKAQLFSSAKDKELQNDQWYLGDTYHVGIGQGYLLVTPLQVNTWTNIVASGGKQCKPTIKKASPYVTGKDNCKDLGLKKETIDLITEGMKRACETGGTGYPLFNFAMKDLGGKLTPIANVSTPSGALTQIPVACKTGTAEYGDPDNNTHAWFTAFAPLRSIDSGNQSIKQDQNIITGDPEISVTVLVEGGGEGSTIAAPIAKKIFETWFSR</sequence>
<dbReference type="InterPro" id="IPR001460">
    <property type="entry name" value="PCN-bd_Tpept"/>
</dbReference>
<keyword evidence="7 10" id="KW-1133">Transmembrane helix</keyword>